<dbReference type="InterPro" id="IPR036397">
    <property type="entry name" value="RNaseH_sf"/>
</dbReference>
<dbReference type="InterPro" id="IPR012337">
    <property type="entry name" value="RNaseH-like_sf"/>
</dbReference>
<dbReference type="GO" id="GO:0003676">
    <property type="term" value="F:nucleic acid binding"/>
    <property type="evidence" value="ECO:0007669"/>
    <property type="project" value="InterPro"/>
</dbReference>
<dbReference type="PROSITE" id="PS50994">
    <property type="entry name" value="INTEGRASE"/>
    <property type="match status" value="1"/>
</dbReference>
<dbReference type="InterPro" id="IPR053392">
    <property type="entry name" value="Transposase_IS30-like"/>
</dbReference>
<dbReference type="GO" id="GO:0004803">
    <property type="term" value="F:transposase activity"/>
    <property type="evidence" value="ECO:0007669"/>
    <property type="project" value="TreeGrafter"/>
</dbReference>
<dbReference type="GO" id="GO:0006310">
    <property type="term" value="P:DNA recombination"/>
    <property type="evidence" value="ECO:0007669"/>
    <property type="project" value="UniProtKB-KW"/>
</dbReference>
<dbReference type="NCBIfam" id="NF033563">
    <property type="entry name" value="transpos_IS30"/>
    <property type="match status" value="1"/>
</dbReference>
<dbReference type="InterPro" id="IPR051917">
    <property type="entry name" value="Transposase-Integrase"/>
</dbReference>
<dbReference type="RefSeq" id="WP_078811228.1">
    <property type="nucleotide sequence ID" value="NZ_FUWM01000053.1"/>
</dbReference>
<accession>A0A1T4RBV0</accession>
<name>A0A1T4RBV0_9FIRM</name>
<dbReference type="InterPro" id="IPR025246">
    <property type="entry name" value="IS30-like_HTH"/>
</dbReference>
<dbReference type="Proteomes" id="UP000190625">
    <property type="component" value="Unassembled WGS sequence"/>
</dbReference>
<evidence type="ECO:0000313" key="3">
    <source>
        <dbReference type="EMBL" id="SKA13399.1"/>
    </source>
</evidence>
<evidence type="ECO:0000256" key="1">
    <source>
        <dbReference type="ARBA" id="ARBA00023172"/>
    </source>
</evidence>
<sequence length="355" mass="41965">MRQSNYIIEREKGKHLKLGARKIIAHLYNKQNKNYSEIAREMNCHRTTISREIKKGLTTFKNADWSDREVYVPEIAQGVYDENATAKGPKLKIGKDFDMVDYIEEKIEKKYSPEVIANEINESDQFKTSIHYRTIYNYIDRGILLIDKDDLVYGNYRKKKKRKRESQSTKNYKQNRTIGDRPEIANQRKEVGHWEMDLVEGKKDKDEPNLLVLSERTTRKEIIEKIPDKTQESVIKGLDRIERRHGVVKFREIFKTITTDNGSEFKNYEGIEESFTGSNISRTKQYYCDAYCSWQRGTNENINKMIRRFLPKGSSFKGLTRNEVKKIQKFINTYPRKMFGFKTSREIFKEKISVA</sequence>
<organism evidence="3 4">
    <name type="scientific">Selenihalanaerobacter shriftii</name>
    <dbReference type="NCBI Taxonomy" id="142842"/>
    <lineage>
        <taxon>Bacteria</taxon>
        <taxon>Bacillati</taxon>
        <taxon>Bacillota</taxon>
        <taxon>Clostridia</taxon>
        <taxon>Halanaerobiales</taxon>
        <taxon>Halobacteroidaceae</taxon>
        <taxon>Selenihalanaerobacter</taxon>
    </lineage>
</organism>
<dbReference type="AlphaFoldDB" id="A0A1T4RBV0"/>
<protein>
    <submittedName>
        <fullName evidence="3">Transposase and inactivated derivatives, IS30 family</fullName>
    </submittedName>
</protein>
<reference evidence="4" key="1">
    <citation type="submission" date="2017-02" db="EMBL/GenBank/DDBJ databases">
        <authorList>
            <person name="Varghese N."/>
            <person name="Submissions S."/>
        </authorList>
    </citation>
    <scope>NUCLEOTIDE SEQUENCE [LARGE SCALE GENOMIC DNA]</scope>
    <source>
        <strain evidence="4">ATCC BAA-73</strain>
    </source>
</reference>
<dbReference type="Gene3D" id="3.30.420.10">
    <property type="entry name" value="Ribonuclease H-like superfamily/Ribonuclease H"/>
    <property type="match status" value="1"/>
</dbReference>
<evidence type="ECO:0000259" key="2">
    <source>
        <dbReference type="PROSITE" id="PS50994"/>
    </source>
</evidence>
<dbReference type="GO" id="GO:0015074">
    <property type="term" value="P:DNA integration"/>
    <property type="evidence" value="ECO:0007669"/>
    <property type="project" value="InterPro"/>
</dbReference>
<dbReference type="PANTHER" id="PTHR10948:SF23">
    <property type="entry name" value="TRANSPOSASE INSI FOR INSERTION SEQUENCE ELEMENT IS30A-RELATED"/>
    <property type="match status" value="1"/>
</dbReference>
<proteinExistence type="predicted"/>
<dbReference type="Pfam" id="PF13936">
    <property type="entry name" value="HTH_38"/>
    <property type="match status" value="1"/>
</dbReference>
<dbReference type="Gene3D" id="1.10.10.60">
    <property type="entry name" value="Homeodomain-like"/>
    <property type="match status" value="1"/>
</dbReference>
<dbReference type="InterPro" id="IPR001584">
    <property type="entry name" value="Integrase_cat-core"/>
</dbReference>
<keyword evidence="4" id="KW-1185">Reference proteome</keyword>
<evidence type="ECO:0000313" key="4">
    <source>
        <dbReference type="Proteomes" id="UP000190625"/>
    </source>
</evidence>
<dbReference type="SUPFAM" id="SSF53098">
    <property type="entry name" value="Ribonuclease H-like"/>
    <property type="match status" value="1"/>
</dbReference>
<dbReference type="GO" id="GO:0005829">
    <property type="term" value="C:cytosol"/>
    <property type="evidence" value="ECO:0007669"/>
    <property type="project" value="TreeGrafter"/>
</dbReference>
<dbReference type="OrthoDB" id="9776104at2"/>
<dbReference type="PANTHER" id="PTHR10948">
    <property type="entry name" value="TRANSPOSASE"/>
    <property type="match status" value="1"/>
</dbReference>
<feature type="domain" description="Integrase catalytic" evidence="2">
    <location>
        <begin position="178"/>
        <end position="352"/>
    </location>
</feature>
<keyword evidence="1" id="KW-0233">DNA recombination</keyword>
<dbReference type="GO" id="GO:0032196">
    <property type="term" value="P:transposition"/>
    <property type="evidence" value="ECO:0007669"/>
    <property type="project" value="TreeGrafter"/>
</dbReference>
<dbReference type="EMBL" id="FUWM01000053">
    <property type="protein sequence ID" value="SKA13399.1"/>
    <property type="molecule type" value="Genomic_DNA"/>
</dbReference>
<dbReference type="Pfam" id="PF00665">
    <property type="entry name" value="rve"/>
    <property type="match status" value="1"/>
</dbReference>
<gene>
    <name evidence="3" type="ORF">SAMN02745118_02874</name>
</gene>